<dbReference type="Gene3D" id="6.20.50.110">
    <property type="entry name" value="Methyltransferase, zinc-binding domain"/>
    <property type="match status" value="1"/>
</dbReference>
<evidence type="ECO:0000259" key="2">
    <source>
        <dbReference type="Pfam" id="PF08421"/>
    </source>
</evidence>
<evidence type="ECO:0000313" key="5">
    <source>
        <dbReference type="Proteomes" id="UP000051326"/>
    </source>
</evidence>
<evidence type="ECO:0000313" key="4">
    <source>
        <dbReference type="EMBL" id="CUI01674.1"/>
    </source>
</evidence>
<dbReference type="CDD" id="cd08946">
    <property type="entry name" value="SDR_e"/>
    <property type="match status" value="1"/>
</dbReference>
<feature type="domain" description="C-methyltransferase" evidence="3">
    <location>
        <begin position="611"/>
        <end position="766"/>
    </location>
</feature>
<dbReference type="InterPro" id="IPR013691">
    <property type="entry name" value="MeTrfase_14"/>
</dbReference>
<proteinExistence type="predicted"/>
<dbReference type="Pfam" id="PF01370">
    <property type="entry name" value="Epimerase"/>
    <property type="match status" value="1"/>
</dbReference>
<protein>
    <submittedName>
        <fullName evidence="4">UDP-glucose 4-epimerase</fullName>
        <ecNumber evidence="4">5.1.3.2</ecNumber>
    </submittedName>
</protein>
<reference evidence="4 5" key="1">
    <citation type="submission" date="2015-09" db="EMBL/GenBank/DDBJ databases">
        <authorList>
            <consortium name="Swine Surveillance"/>
        </authorList>
    </citation>
    <scope>NUCLEOTIDE SEQUENCE [LARGE SCALE GENOMIC DNA]</scope>
    <source>
        <strain evidence="4 5">CECT 8399</strain>
    </source>
</reference>
<dbReference type="RefSeq" id="WP_208856344.1">
    <property type="nucleotide sequence ID" value="NZ_CYSR01000032.1"/>
</dbReference>
<dbReference type="SUPFAM" id="SSF53335">
    <property type="entry name" value="S-adenosyl-L-methionine-dependent methyltransferases"/>
    <property type="match status" value="1"/>
</dbReference>
<dbReference type="EMBL" id="CYSR01000032">
    <property type="protein sequence ID" value="CUI01674.1"/>
    <property type="molecule type" value="Genomic_DNA"/>
</dbReference>
<keyword evidence="4" id="KW-0413">Isomerase</keyword>
<evidence type="ECO:0000259" key="1">
    <source>
        <dbReference type="Pfam" id="PF01370"/>
    </source>
</evidence>
<dbReference type="STRING" id="1396826.PHA8399_03820"/>
<dbReference type="AlphaFoldDB" id="A0A0N7M578"/>
<dbReference type="Pfam" id="PF08421">
    <property type="entry name" value="Methyltransf_13"/>
    <property type="match status" value="1"/>
</dbReference>
<dbReference type="PANTHER" id="PTHR43245">
    <property type="entry name" value="BIFUNCTIONAL POLYMYXIN RESISTANCE PROTEIN ARNA"/>
    <property type="match status" value="1"/>
</dbReference>
<dbReference type="InterPro" id="IPR050177">
    <property type="entry name" value="Lipid_A_modif_metabolic_enz"/>
</dbReference>
<evidence type="ECO:0000259" key="3">
    <source>
        <dbReference type="Pfam" id="PF08484"/>
    </source>
</evidence>
<accession>A0A0N7M578</accession>
<dbReference type="Pfam" id="PF13489">
    <property type="entry name" value="Methyltransf_23"/>
    <property type="match status" value="1"/>
</dbReference>
<dbReference type="Proteomes" id="UP000051326">
    <property type="component" value="Unassembled WGS sequence"/>
</dbReference>
<dbReference type="InterPro" id="IPR013630">
    <property type="entry name" value="Methyltransf_Zn-bd_dom_put"/>
</dbReference>
<dbReference type="Gene3D" id="3.40.50.720">
    <property type="entry name" value="NAD(P)-binding Rossmann-like Domain"/>
    <property type="match status" value="2"/>
</dbReference>
<dbReference type="InterPro" id="IPR001509">
    <property type="entry name" value="Epimerase_deHydtase"/>
</dbReference>
<dbReference type="PANTHER" id="PTHR43245:SF23">
    <property type="entry name" value="NAD(P)-BINDING DOMAIN-CONTAINING PROTEIN"/>
    <property type="match status" value="1"/>
</dbReference>
<sequence>MRVLVTGHRGYIGTVLTPMLMAAGHEVTGLDSDLYERCTFAPGGEMPQVPTIRKDIRDVETADLLGFDAVLHLAALSNDPLGDFRPETTYDINFEGTMKVAGAAKAAGVQRFVFSSSCSNYGASGEDFIDETGAFNPVTPYGESKVKSELALAELAGGDFCPTFLRSATAYGVSPRIRFDLVLNNLVAWAVTTGNIHMKSDGTPWRPITHIEDISRAFLATLEAPAEKIRNEAFNVGVTGHNYQIRELAEIVADVVPGCKVTFAEGAGPDKRSYRVNCDKIQRVMPQFKPQWDARRGAQSLYDAYQAQKLTLEEFEGPRYQRIGHIKKLIGEGIIDVTLKHTPAGEAARPPQAPDAEQAQFASDSARVQCISCGHQGLEPILDLGRMPRSDGLLEAAGPSQQETLVPLRLGYCPGCTLVQLLETRPAEEMFGDDYVYFSSYSEDLLKHSRENAEELIRTHGLGPDSLVAEIASNDGYMLQNFQAQGIQVLGIDPASQPAQAAREKGIETVVDFFGTRVAAGLRAQGKRADVIIANNVVAHVADQNDLVAGMADLLADNGIVVVEFPYVRDMIDFIEFDTIYHEHLCYFSAGSAKALFERHGLYLNDVRRLPIHGGSLRLYFSKCAAVTDAVQGILAEEHALGLDRFEYYKSFGARVRAFRDQARKLVGTLKADGKRIAAYGAAAKGTIMLNFLNLNDRAIEYAVDKNIHKQGKYMPGVRIRIDAPEKLMQDKPDYVMILPWNFRDEIIRQQRAFLEAGGKFVVPIPGLEIVSAPEQDSSR</sequence>
<dbReference type="EC" id="5.1.3.2" evidence="4"/>
<name>A0A0N7M578_9RHOB</name>
<gene>
    <name evidence="4" type="primary">galE_2</name>
    <name evidence="4" type="ORF">PHA8399_03820</name>
</gene>
<dbReference type="SUPFAM" id="SSF51735">
    <property type="entry name" value="NAD(P)-binding Rossmann-fold domains"/>
    <property type="match status" value="1"/>
</dbReference>
<dbReference type="CDD" id="cd02440">
    <property type="entry name" value="AdoMet_MTases"/>
    <property type="match status" value="1"/>
</dbReference>
<dbReference type="InterPro" id="IPR038576">
    <property type="entry name" value="Methyltransf_Zn-bd_dom_put_sf"/>
</dbReference>
<feature type="domain" description="NAD-dependent epimerase/dehydratase" evidence="1">
    <location>
        <begin position="3"/>
        <end position="237"/>
    </location>
</feature>
<dbReference type="InterPro" id="IPR036291">
    <property type="entry name" value="NAD(P)-bd_dom_sf"/>
</dbReference>
<dbReference type="Pfam" id="PF08484">
    <property type="entry name" value="Methyltransf_14"/>
    <property type="match status" value="1"/>
</dbReference>
<dbReference type="GO" id="GO:0003978">
    <property type="term" value="F:UDP-glucose 4-epimerase activity"/>
    <property type="evidence" value="ECO:0007669"/>
    <property type="project" value="UniProtKB-EC"/>
</dbReference>
<feature type="domain" description="Methyltransferase putative zinc binding" evidence="2">
    <location>
        <begin position="370"/>
        <end position="431"/>
    </location>
</feature>
<dbReference type="Gene3D" id="3.40.50.150">
    <property type="entry name" value="Vaccinia Virus protein VP39"/>
    <property type="match status" value="1"/>
</dbReference>
<dbReference type="Gene3D" id="6.10.250.3100">
    <property type="match status" value="1"/>
</dbReference>
<dbReference type="InterPro" id="IPR029063">
    <property type="entry name" value="SAM-dependent_MTases_sf"/>
</dbReference>
<organism evidence="4 5">
    <name type="scientific">Leisingera aquaemixtae</name>
    <dbReference type="NCBI Taxonomy" id="1396826"/>
    <lineage>
        <taxon>Bacteria</taxon>
        <taxon>Pseudomonadati</taxon>
        <taxon>Pseudomonadota</taxon>
        <taxon>Alphaproteobacteria</taxon>
        <taxon>Rhodobacterales</taxon>
        <taxon>Roseobacteraceae</taxon>
        <taxon>Leisingera</taxon>
    </lineage>
</organism>